<evidence type="ECO:0000256" key="6">
    <source>
        <dbReference type="ARBA" id="ARBA00046326"/>
    </source>
</evidence>
<dbReference type="InterPro" id="IPR040314">
    <property type="entry name" value="DOP1"/>
</dbReference>
<reference evidence="10 11" key="1">
    <citation type="journal article" date="2016" name="Mol. Biol. Evol.">
        <title>Comparative Genomics of Early-Diverging Mushroom-Forming Fungi Provides Insights into the Origins of Lignocellulose Decay Capabilities.</title>
        <authorList>
            <person name="Nagy L.G."/>
            <person name="Riley R."/>
            <person name="Tritt A."/>
            <person name="Adam C."/>
            <person name="Daum C."/>
            <person name="Floudas D."/>
            <person name="Sun H."/>
            <person name="Yadav J.S."/>
            <person name="Pangilinan J."/>
            <person name="Larsson K.H."/>
            <person name="Matsuura K."/>
            <person name="Barry K."/>
            <person name="Labutti K."/>
            <person name="Kuo R."/>
            <person name="Ohm R.A."/>
            <person name="Bhattacharya S.S."/>
            <person name="Shirouzu T."/>
            <person name="Yoshinaga Y."/>
            <person name="Martin F.M."/>
            <person name="Grigoriev I.V."/>
            <person name="Hibbett D.S."/>
        </authorList>
    </citation>
    <scope>NUCLEOTIDE SEQUENCE [LARGE SCALE GENOMIC DNA]</scope>
    <source>
        <strain evidence="10 11">HHB14362 ss-1</strain>
    </source>
</reference>
<feature type="domain" description="DOP1 N-terminal" evidence="7">
    <location>
        <begin position="39"/>
        <end position="331"/>
    </location>
</feature>
<evidence type="ECO:0000256" key="1">
    <source>
        <dbReference type="ARBA" id="ARBA00004395"/>
    </source>
</evidence>
<evidence type="ECO:0000259" key="8">
    <source>
        <dbReference type="Pfam" id="PF24597"/>
    </source>
</evidence>
<dbReference type="EMBL" id="KV425561">
    <property type="protein sequence ID" value="KZT27543.1"/>
    <property type="molecule type" value="Genomic_DNA"/>
</dbReference>
<keyword evidence="3" id="KW-0653">Protein transport</keyword>
<evidence type="ECO:0000313" key="11">
    <source>
        <dbReference type="Proteomes" id="UP000076761"/>
    </source>
</evidence>
<dbReference type="GO" id="GO:0005829">
    <property type="term" value="C:cytosol"/>
    <property type="evidence" value="ECO:0007669"/>
    <property type="project" value="GOC"/>
</dbReference>
<dbReference type="Proteomes" id="UP000076761">
    <property type="component" value="Unassembled WGS sequence"/>
</dbReference>
<dbReference type="STRING" id="1314782.A0A165U2H0"/>
<keyword evidence="5" id="KW-0472">Membrane</keyword>
<dbReference type="FunCoup" id="A0A165U2H0">
    <property type="interactions" value="140"/>
</dbReference>
<evidence type="ECO:0000256" key="3">
    <source>
        <dbReference type="ARBA" id="ARBA00022927"/>
    </source>
</evidence>
<dbReference type="OrthoDB" id="297643at2759"/>
<feature type="domain" description="DOP1-like middle TPR" evidence="8">
    <location>
        <begin position="340"/>
        <end position="520"/>
    </location>
</feature>
<dbReference type="InParanoid" id="A0A165U2H0"/>
<dbReference type="GO" id="GO:0015031">
    <property type="term" value="P:protein transport"/>
    <property type="evidence" value="ECO:0007669"/>
    <property type="project" value="UniProtKB-KW"/>
</dbReference>
<dbReference type="Pfam" id="PF24598">
    <property type="entry name" value="DOP1_C"/>
    <property type="match status" value="1"/>
</dbReference>
<evidence type="ECO:0000256" key="5">
    <source>
        <dbReference type="ARBA" id="ARBA00023136"/>
    </source>
</evidence>
<dbReference type="GO" id="GO:0005802">
    <property type="term" value="C:trans-Golgi network"/>
    <property type="evidence" value="ECO:0007669"/>
    <property type="project" value="TreeGrafter"/>
</dbReference>
<comment type="subcellular location">
    <subcellularLocation>
        <location evidence="1">Golgi apparatus membrane</location>
        <topology evidence="1">Peripheral membrane protein</topology>
    </subcellularLocation>
</comment>
<evidence type="ECO:0000259" key="7">
    <source>
        <dbReference type="Pfam" id="PF04118"/>
    </source>
</evidence>
<dbReference type="PANTHER" id="PTHR14042">
    <property type="entry name" value="DOPEY-RELATED"/>
    <property type="match status" value="1"/>
</dbReference>
<dbReference type="InterPro" id="IPR056458">
    <property type="entry name" value="TPR_DOP1_M"/>
</dbReference>
<keyword evidence="4" id="KW-0333">Golgi apparatus</keyword>
<dbReference type="InterPro" id="IPR007249">
    <property type="entry name" value="DOP1_N"/>
</dbReference>
<accession>A0A165U2H0</accession>
<evidence type="ECO:0000256" key="2">
    <source>
        <dbReference type="ARBA" id="ARBA00022448"/>
    </source>
</evidence>
<organism evidence="10 11">
    <name type="scientific">Neolentinus lepideus HHB14362 ss-1</name>
    <dbReference type="NCBI Taxonomy" id="1314782"/>
    <lineage>
        <taxon>Eukaryota</taxon>
        <taxon>Fungi</taxon>
        <taxon>Dikarya</taxon>
        <taxon>Basidiomycota</taxon>
        <taxon>Agaricomycotina</taxon>
        <taxon>Agaricomycetes</taxon>
        <taxon>Gloeophyllales</taxon>
        <taxon>Gloeophyllaceae</taxon>
        <taxon>Neolentinus</taxon>
    </lineage>
</organism>
<dbReference type="InterPro" id="IPR056457">
    <property type="entry name" value="DOP1_C"/>
</dbReference>
<evidence type="ECO:0000313" key="10">
    <source>
        <dbReference type="EMBL" id="KZT27543.1"/>
    </source>
</evidence>
<dbReference type="Pfam" id="PF04118">
    <property type="entry name" value="Dopey_N"/>
    <property type="match status" value="1"/>
</dbReference>
<dbReference type="SUPFAM" id="SSF48371">
    <property type="entry name" value="ARM repeat"/>
    <property type="match status" value="1"/>
</dbReference>
<evidence type="ECO:0000259" key="9">
    <source>
        <dbReference type="Pfam" id="PF24598"/>
    </source>
</evidence>
<feature type="domain" description="DOP1-like C-terminal" evidence="9">
    <location>
        <begin position="1280"/>
        <end position="1756"/>
    </location>
</feature>
<keyword evidence="11" id="KW-1185">Reference proteome</keyword>
<dbReference type="GO" id="GO:0006895">
    <property type="term" value="P:Golgi to endosome transport"/>
    <property type="evidence" value="ECO:0007669"/>
    <property type="project" value="InterPro"/>
</dbReference>
<keyword evidence="2" id="KW-0813">Transport</keyword>
<comment type="similarity">
    <text evidence="6">Belongs to the DOP1 family.</text>
</comment>
<dbReference type="InterPro" id="IPR016024">
    <property type="entry name" value="ARM-type_fold"/>
</dbReference>
<dbReference type="PANTHER" id="PTHR14042:SF24">
    <property type="entry name" value="PROTEIN DOPEY-1 HOMOLOG"/>
    <property type="match status" value="1"/>
</dbReference>
<sequence>MTSTQLLSDSGLNDQKEVPGRVSAIIRERVASQQTYAADPKFKKYTAQVERCLNTFDSVHEWADFIAFLKQLLKTLQSYQQFKEIPRKLIVSKRLAQCLNPALPAGVHQRALDVYSYIFSVIGSDGLKRDLHLWSSGLFPFFEYASTSVRPIVLNIYETHYLPLQEGLRPAMKSFVLALLPGLEEETGEFFDKANQVLGLLDSLSGTISPAFLFQNIWLVMLTTPSARQTALNFVSRRLPKLNADEDITPIVGQDVGLMIRAFAAALEDENLLVRRAALDLLLQSLRIDSRALRSAQPDDRIILMRAAVGVVLRRDLSLNRRFYTWALSPAEQSTQMIEYFKTHSIELLKSTLLEEMHSPLPEYAESRPFKIFLSLLDKWEIGTSLTEVLVYDAFKAVKKIRETQGDDSDDMLMTASTLYEAIEPHALWRDLLRRILSELKGEGHTCEAINIAIFILKTFKHDEEVLTLHLPIVFVAVLETLRAYIEADTSRVSVRSATATILLLEDLSKHIPPLALRQPPELTGDTRSAADTQGPRRFACTFYGIDPGTEIASERTSTNLPLVTAFEDFIQVSIIAAQSLLLAGEKLESIQSILDQYLHIITRLVGRFDGKEDVLHLAWSPDKWLATMLKALESAPFTIVDRVVTAIVAIHQSQGFEPSLSIDARPLMSRMVNALFKYLRPNRTAYHVRAVNLIWSLEDATSRPHVESIIAQNLMSPESRNIQEAYEAFGVLWRLTDDHLFPGFRLKVPMMTVLDTLKSDEPHLRRIGETWMRCSLKSYLRVLDPVLYDLLDPSIRRESSSSNLNGKELQMFIYEQPFDQNYVNHVLEILLSVVRFGGQGFVKTVRSNGIRRTQYTELLGRVEKVLPAQPETTYMDLLLEVLLRYLQSEPVSHSSAAMGPFNNLIQATSIDLLQALVARGEFDTVSIQTVEAAVVGKLYSTVHLVRLDLQNKLLHLLHSIISASDMGNPYYSGNLKEGLSDPQGTKDVQSELSAPTYIINQLLIQTLLDGISIPTNRPVLQHWLDFILTTMPQFERPFKPAISPLNDCVCRQLRLVLADLLRISASESSEDLASSVSDSEVLMLFNVLERLVLLSLDRAVGMIQSEEDVPEKSGQEPGGLLGYMSNVFSSDSIASLPEGQLTARSTGYRCLHEAVLVLYSFWTSMVWIAPQSWTSQDHTFFLIFTRSRTRCKRVLEHLFRAQAPEVLESIIDCWSKHSADNSPQSQRAFELMDVLTASAQNVVHMVCESISSRLSTAGPDRSRKQALNPNISDATLFQFLEGYLLQLESPLALQVWSRVLQMAKEIINNIRDMKPQVYPMLRCIVVLGDKLSFTVATEDRRIRKDIQETCSKLLDACLTIAGRADQGTWIRRTARESLAPNGRDSPIPRAASDTKLDEKYSSGALQDSSDIINGFLATSIIPNLRKLLFDNDKISAACSNIVYYIVGPALKGKQRPLDVEPIILDITREMTRIHSALKAWRGPVVDILSDNRFFNSTSEAGLRWKPVVKALFDADRTAFAELLSKVATAPSTTLFTNREYENLLRSLNLRRLSYILYTAEKNHFLTALPTIQEKLVDVLRNSPAPVIQCEVYLCMRVLLCRLSPHNLTSFWPVVLTELYRLFDQAIVSLPSDSSEDLSLILSASKFLDLLLTLQTEEFQIHQWIFITDTVDAVFRPDDWTPEALVDLLGEVAGDLPVVETNGSQRMTTQPVSTPLSERRPMRRPMLNSIRQIDSIRDLVPFFSHVSIASYESMYASNGNVDWDAVEQGLVDDMFDVR</sequence>
<protein>
    <submittedName>
        <fullName evidence="10">Uncharacterized protein</fullName>
    </submittedName>
</protein>
<name>A0A165U2H0_9AGAM</name>
<dbReference type="GO" id="GO:0000139">
    <property type="term" value="C:Golgi membrane"/>
    <property type="evidence" value="ECO:0007669"/>
    <property type="project" value="UniProtKB-SubCell"/>
</dbReference>
<evidence type="ECO:0000256" key="4">
    <source>
        <dbReference type="ARBA" id="ARBA00023034"/>
    </source>
</evidence>
<dbReference type="GO" id="GO:0005768">
    <property type="term" value="C:endosome"/>
    <property type="evidence" value="ECO:0007669"/>
    <property type="project" value="TreeGrafter"/>
</dbReference>
<gene>
    <name evidence="10" type="ORF">NEOLEDRAFT_1176567</name>
</gene>
<proteinExistence type="inferred from homology"/>
<dbReference type="Pfam" id="PF24597">
    <property type="entry name" value="TPR_DOP1_M"/>
    <property type="match status" value="1"/>
</dbReference>